<evidence type="ECO:0000259" key="3">
    <source>
        <dbReference type="PROSITE" id="PS50846"/>
    </source>
</evidence>
<name>A0A096CSC3_9FIRM</name>
<dbReference type="InterPro" id="IPR006122">
    <property type="entry name" value="HMA_Cu_ion-bd"/>
</dbReference>
<dbReference type="InterPro" id="IPR006121">
    <property type="entry name" value="HMA_dom"/>
</dbReference>
<dbReference type="GO" id="GO:0006825">
    <property type="term" value="P:copper ion transport"/>
    <property type="evidence" value="ECO:0007669"/>
    <property type="project" value="InterPro"/>
</dbReference>
<accession>A0A096CSC3</accession>
<dbReference type="Gene3D" id="3.30.70.100">
    <property type="match status" value="1"/>
</dbReference>
<feature type="domain" description="HMA" evidence="3">
    <location>
        <begin position="1"/>
        <end position="66"/>
    </location>
</feature>
<dbReference type="InterPro" id="IPR000428">
    <property type="entry name" value="Cu-bd"/>
</dbReference>
<dbReference type="FunFam" id="3.30.70.100:FF:000001">
    <property type="entry name" value="ATPase copper transporting beta"/>
    <property type="match status" value="1"/>
</dbReference>
<protein>
    <submittedName>
        <fullName evidence="4">Heavy metal transport/detoxification protein</fullName>
    </submittedName>
</protein>
<comment type="caution">
    <text evidence="4">The sequence shown here is derived from an EMBL/GenBank/DDBJ whole genome shotgun (WGS) entry which is preliminary data.</text>
</comment>
<reference evidence="4 5" key="1">
    <citation type="submission" date="2013-12" db="EMBL/GenBank/DDBJ databases">
        <title>Draft genome sequence of Caloranaerobacter sp. H53214.</title>
        <authorList>
            <person name="Jiang L.J."/>
            <person name="Shao Z.Z."/>
            <person name="Long M.N."/>
        </authorList>
    </citation>
    <scope>NUCLEOTIDE SEQUENCE [LARGE SCALE GENOMIC DNA]</scope>
    <source>
        <strain evidence="4 5">H53214</strain>
    </source>
</reference>
<dbReference type="NCBIfam" id="TIGR00003">
    <property type="entry name" value="copper ion binding protein"/>
    <property type="match status" value="1"/>
</dbReference>
<evidence type="ECO:0000313" key="4">
    <source>
        <dbReference type="EMBL" id="KGG79434.1"/>
    </source>
</evidence>
<dbReference type="AlphaFoldDB" id="A0A096CSC3"/>
<dbReference type="InterPro" id="IPR036163">
    <property type="entry name" value="HMA_dom_sf"/>
</dbReference>
<dbReference type="Proteomes" id="UP000029622">
    <property type="component" value="Unassembled WGS sequence"/>
</dbReference>
<evidence type="ECO:0000256" key="2">
    <source>
        <dbReference type="ARBA" id="ARBA00023008"/>
    </source>
</evidence>
<dbReference type="CDD" id="cd00371">
    <property type="entry name" value="HMA"/>
    <property type="match status" value="1"/>
</dbReference>
<dbReference type="PRINTS" id="PR00944">
    <property type="entry name" value="CUEXPORT"/>
</dbReference>
<keyword evidence="1" id="KW-0479">Metal-binding</keyword>
<dbReference type="RefSeq" id="WP_035165195.1">
    <property type="nucleotide sequence ID" value="NZ_CASTAQ010000104.1"/>
</dbReference>
<dbReference type="SUPFAM" id="SSF55008">
    <property type="entry name" value="HMA, heavy metal-associated domain"/>
    <property type="match status" value="1"/>
</dbReference>
<evidence type="ECO:0000256" key="1">
    <source>
        <dbReference type="ARBA" id="ARBA00022723"/>
    </source>
</evidence>
<dbReference type="PROSITE" id="PS01047">
    <property type="entry name" value="HMA_1"/>
    <property type="match status" value="1"/>
</dbReference>
<gene>
    <name evidence="4" type="ORF">Y919_12080</name>
</gene>
<dbReference type="GO" id="GO:0005507">
    <property type="term" value="F:copper ion binding"/>
    <property type="evidence" value="ECO:0007669"/>
    <property type="project" value="InterPro"/>
</dbReference>
<keyword evidence="2" id="KW-0186">Copper</keyword>
<dbReference type="STRING" id="1156417.Y919_12080"/>
<organism evidence="4 5">
    <name type="scientific">Caloranaerobacter azorensis H53214</name>
    <dbReference type="NCBI Taxonomy" id="1156417"/>
    <lineage>
        <taxon>Bacteria</taxon>
        <taxon>Bacillati</taxon>
        <taxon>Bacillota</taxon>
        <taxon>Tissierellia</taxon>
        <taxon>Tissierellales</taxon>
        <taxon>Thermohalobacteraceae</taxon>
        <taxon>Caloranaerobacter</taxon>
    </lineage>
</organism>
<dbReference type="Pfam" id="PF00403">
    <property type="entry name" value="HMA"/>
    <property type="match status" value="1"/>
</dbReference>
<evidence type="ECO:0000313" key="5">
    <source>
        <dbReference type="Proteomes" id="UP000029622"/>
    </source>
</evidence>
<dbReference type="InterPro" id="IPR017969">
    <property type="entry name" value="Heavy-metal-associated_CS"/>
</dbReference>
<dbReference type="EMBL" id="AZTB01000116">
    <property type="protein sequence ID" value="KGG79434.1"/>
    <property type="molecule type" value="Genomic_DNA"/>
</dbReference>
<proteinExistence type="predicted"/>
<dbReference type="PROSITE" id="PS50846">
    <property type="entry name" value="HMA_2"/>
    <property type="match status" value="1"/>
</dbReference>
<sequence>MTKVLFIEGMSCNHCVMAVKKALSEVEGVTSVDVDLESKKAVVELSKEVGENILKDAVVKAGYEVVSIE</sequence>